<sequence>MSEKNMSLLSQSEIDALIKFLNENKNNETLSGDILSQSSINKLIELVKSIPSLDKNNLLNSAAIKADASSFFANKNGGAGYELAFKTNDNGQITIFACNAETDDIITIAPAMVSSVNAENLPETWGRCLSPNAFNCIAELLKIKYSDETLSNLKALFAENMYGSAEAVIPAFYLP</sequence>
<reference evidence="1 2" key="1">
    <citation type="submission" date="2013-06" db="EMBL/GenBank/DDBJ databases">
        <authorList>
            <person name="Weinstock G."/>
            <person name="Sodergren E."/>
            <person name="Clifton S."/>
            <person name="Fulton L."/>
            <person name="Fulton B."/>
            <person name="Courtney L."/>
            <person name="Fronick C."/>
            <person name="Harrison M."/>
            <person name="Strong C."/>
            <person name="Farmer C."/>
            <person name="Delahaunty K."/>
            <person name="Markovic C."/>
            <person name="Hall O."/>
            <person name="Minx P."/>
            <person name="Tomlinson C."/>
            <person name="Mitreva M."/>
            <person name="Nelson J."/>
            <person name="Hou S."/>
            <person name="Wollam A."/>
            <person name="Pepin K.H."/>
            <person name="Johnson M."/>
            <person name="Bhonagiri V."/>
            <person name="Nash W.E."/>
            <person name="Warren W."/>
            <person name="Chinwalla A."/>
            <person name="Mardis E.R."/>
            <person name="Wilson R.K."/>
        </authorList>
    </citation>
    <scope>NUCLEOTIDE SEQUENCE [LARGE SCALE GENOMIC DNA]</scope>
    <source>
        <strain evidence="1 2">ATCC 51271</strain>
    </source>
</reference>
<evidence type="ECO:0000313" key="2">
    <source>
        <dbReference type="Proteomes" id="UP000018227"/>
    </source>
</evidence>
<organism evidence="1 2">
    <name type="scientific">Catonella morbi ATCC 51271</name>
    <dbReference type="NCBI Taxonomy" id="592026"/>
    <lineage>
        <taxon>Bacteria</taxon>
        <taxon>Bacillati</taxon>
        <taxon>Bacillota</taxon>
        <taxon>Clostridia</taxon>
        <taxon>Lachnospirales</taxon>
        <taxon>Lachnospiraceae</taxon>
        <taxon>Catonella</taxon>
    </lineage>
</organism>
<dbReference type="HOGENOM" id="CLU_1529908_0_0_9"/>
<accession>V2Y0T1</accession>
<dbReference type="Proteomes" id="UP000018227">
    <property type="component" value="Unassembled WGS sequence"/>
</dbReference>
<dbReference type="EMBL" id="ACIL03000021">
    <property type="protein sequence ID" value="ESL01662.1"/>
    <property type="molecule type" value="Genomic_DNA"/>
</dbReference>
<proteinExistence type="predicted"/>
<evidence type="ECO:0000313" key="1">
    <source>
        <dbReference type="EMBL" id="ESL01662.1"/>
    </source>
</evidence>
<keyword evidence="2" id="KW-1185">Reference proteome</keyword>
<gene>
    <name evidence="1" type="ORF">GCWU0000282_003223</name>
</gene>
<dbReference type="RefSeq" id="WP_023356061.1">
    <property type="nucleotide sequence ID" value="NZ_KI535371.1"/>
</dbReference>
<protein>
    <submittedName>
        <fullName evidence="1">Uncharacterized protein</fullName>
    </submittedName>
</protein>
<name>V2Y0T1_9FIRM</name>
<comment type="caution">
    <text evidence="1">The sequence shown here is derived from an EMBL/GenBank/DDBJ whole genome shotgun (WGS) entry which is preliminary data.</text>
</comment>
<dbReference type="AlphaFoldDB" id="V2Y0T1"/>